<feature type="domain" description="FAD/NAD(P)-binding" evidence="8">
    <location>
        <begin position="3"/>
        <end position="308"/>
    </location>
</feature>
<evidence type="ECO:0000313" key="10">
    <source>
        <dbReference type="Proteomes" id="UP000789423"/>
    </source>
</evidence>
<evidence type="ECO:0000259" key="7">
    <source>
        <dbReference type="Pfam" id="PF02852"/>
    </source>
</evidence>
<dbReference type="Pfam" id="PF07992">
    <property type="entry name" value="Pyr_redox_2"/>
    <property type="match status" value="1"/>
</dbReference>
<reference evidence="9 10" key="1">
    <citation type="submission" date="2021-10" db="EMBL/GenBank/DDBJ databases">
        <authorList>
            <person name="Criscuolo A."/>
        </authorList>
    </citation>
    <scope>NUCLEOTIDE SEQUENCE [LARGE SCALE GENOMIC DNA]</scope>
    <source>
        <strain evidence="10">CIP 111899</strain>
    </source>
</reference>
<evidence type="ECO:0000256" key="6">
    <source>
        <dbReference type="ARBA" id="ARBA00023284"/>
    </source>
</evidence>
<evidence type="ECO:0000256" key="2">
    <source>
        <dbReference type="ARBA" id="ARBA00009130"/>
    </source>
</evidence>
<dbReference type="Proteomes" id="UP000789423">
    <property type="component" value="Unassembled WGS sequence"/>
</dbReference>
<dbReference type="EMBL" id="CAKJTI010000037">
    <property type="protein sequence ID" value="CAG9614761.1"/>
    <property type="molecule type" value="Genomic_DNA"/>
</dbReference>
<proteinExistence type="inferred from homology"/>
<comment type="similarity">
    <text evidence="2">Belongs to the class-III pyridine nucleotide-disulfide oxidoreductase family.</text>
</comment>
<organism evidence="9 10">
    <name type="scientific">Bacillus rhizoplanae</name>
    <dbReference type="NCBI Taxonomy" id="2880966"/>
    <lineage>
        <taxon>Bacteria</taxon>
        <taxon>Bacillati</taxon>
        <taxon>Bacillota</taxon>
        <taxon>Bacilli</taxon>
        <taxon>Bacillales</taxon>
        <taxon>Bacillaceae</taxon>
        <taxon>Bacillus</taxon>
    </lineage>
</organism>
<dbReference type="SUPFAM" id="SSF55424">
    <property type="entry name" value="FAD/NAD-linked reductases, dimerisation (C-terminal) domain"/>
    <property type="match status" value="1"/>
</dbReference>
<dbReference type="GO" id="GO:0050451">
    <property type="term" value="F:CoA-disulfide reductase (NADPH) activity"/>
    <property type="evidence" value="ECO:0007669"/>
    <property type="project" value="UniProtKB-EC"/>
</dbReference>
<evidence type="ECO:0000313" key="9">
    <source>
        <dbReference type="EMBL" id="CAG9614761.1"/>
    </source>
</evidence>
<evidence type="ECO:0000256" key="4">
    <source>
        <dbReference type="ARBA" id="ARBA00022827"/>
    </source>
</evidence>
<name>A0ABM8YGC2_9BACI</name>
<feature type="domain" description="Pyridine nucleotide-disulphide oxidoreductase dimerisation" evidence="7">
    <location>
        <begin position="330"/>
        <end position="431"/>
    </location>
</feature>
<comment type="caution">
    <text evidence="9">The sequence shown here is derived from an EMBL/GenBank/DDBJ whole genome shotgun (WGS) entry which is preliminary data.</text>
</comment>
<accession>A0ABM8YGC2</accession>
<dbReference type="SUPFAM" id="SSF51905">
    <property type="entry name" value="FAD/NAD(P)-binding domain"/>
    <property type="match status" value="1"/>
</dbReference>
<keyword evidence="10" id="KW-1185">Reference proteome</keyword>
<dbReference type="PRINTS" id="PR00368">
    <property type="entry name" value="FADPNR"/>
</dbReference>
<dbReference type="InterPro" id="IPR016156">
    <property type="entry name" value="FAD/NAD-linked_Rdtase_dimer_sf"/>
</dbReference>
<keyword evidence="3" id="KW-0285">Flavoprotein</keyword>
<dbReference type="InterPro" id="IPR023753">
    <property type="entry name" value="FAD/NAD-binding_dom"/>
</dbReference>
<dbReference type="InterPro" id="IPR050260">
    <property type="entry name" value="FAD-bd_OxRdtase"/>
</dbReference>
<dbReference type="Pfam" id="PF02852">
    <property type="entry name" value="Pyr_redox_dim"/>
    <property type="match status" value="1"/>
</dbReference>
<protein>
    <submittedName>
        <fullName evidence="9">Coenzyme A disulfide reductase</fullName>
        <ecNumber evidence="9">1.8.1.14</ecNumber>
    </submittedName>
</protein>
<dbReference type="PRINTS" id="PR00411">
    <property type="entry name" value="PNDRDTASEI"/>
</dbReference>
<gene>
    <name evidence="9" type="primary">cdr_2</name>
    <name evidence="9" type="ORF">BACCIP111899_03994</name>
</gene>
<dbReference type="PANTHER" id="PTHR43429">
    <property type="entry name" value="PYRIDINE NUCLEOTIDE-DISULFIDE OXIDOREDUCTASE DOMAIN-CONTAINING"/>
    <property type="match status" value="1"/>
</dbReference>
<dbReference type="Gene3D" id="3.50.50.60">
    <property type="entry name" value="FAD/NAD(P)-binding domain"/>
    <property type="match status" value="2"/>
</dbReference>
<dbReference type="InterPro" id="IPR036188">
    <property type="entry name" value="FAD/NAD-bd_sf"/>
</dbReference>
<keyword evidence="4" id="KW-0274">FAD</keyword>
<evidence type="ECO:0000256" key="5">
    <source>
        <dbReference type="ARBA" id="ARBA00023002"/>
    </source>
</evidence>
<keyword evidence="6" id="KW-0676">Redox-active center</keyword>
<dbReference type="InterPro" id="IPR004099">
    <property type="entry name" value="Pyr_nucl-diS_OxRdtase_dimer"/>
</dbReference>
<evidence type="ECO:0000256" key="1">
    <source>
        <dbReference type="ARBA" id="ARBA00001974"/>
    </source>
</evidence>
<sequence>MVRYVIIGGDAAGMSAAMQIVRNDQEASVITLEKGEIYSYAQCGLPYAISGVIASTEKLIARDVDTFRNKYHIDAKIYHEVTRIDPSSKKVHGIHTQTLQPFEYEYDRLLIATGVQPIMPDWRGSKLQGVHLLKTIPDAKRIMETLHNQKVEHVTIIGGGAIGLEMAETFVELGKKVRMIERNQHVGTVFDEDMAAYIHEEAKKHNIEILTNENVKSFQGKVHVESVETDRGTYKTDLVLVSVGVKPNTDFLEGTEIIKNQKGAIQVNAYMQTNIEDIYAAGDCATQYHIIKEKHDHIPLGTTANKQGRIAGLNMVNKRRAFKGIVGTAIMKFIDITLGRTGLNEKEAKQLQIPYEIVKIDATNIAGYYPSKKPLHMKLLYRTDTKQLLGGQIIGEQGVDKRVDVLAMALFHKMSIHDLEDVDLSYSPPYNSVWDPLQQAARRGE</sequence>
<comment type="cofactor">
    <cofactor evidence="1">
        <name>FAD</name>
        <dbReference type="ChEBI" id="CHEBI:57692"/>
    </cofactor>
</comment>
<evidence type="ECO:0000256" key="3">
    <source>
        <dbReference type="ARBA" id="ARBA00022630"/>
    </source>
</evidence>
<evidence type="ECO:0000259" key="8">
    <source>
        <dbReference type="Pfam" id="PF07992"/>
    </source>
</evidence>
<keyword evidence="5 9" id="KW-0560">Oxidoreductase</keyword>
<dbReference type="PANTHER" id="PTHR43429:SF1">
    <property type="entry name" value="NAD(P)H SULFUR OXIDOREDUCTASE (COA-DEPENDENT)"/>
    <property type="match status" value="1"/>
</dbReference>
<dbReference type="EC" id="1.8.1.14" evidence="9"/>